<feature type="transmembrane region" description="Helical" evidence="6">
    <location>
        <begin position="587"/>
        <end position="604"/>
    </location>
</feature>
<sequence>MTSVGDGDGCECLEIAGKRDATRLTRVYEIHLTRYSCHCQQDNNGAPRIVRSTQNEFSQKRLTNAAGAGGIHYLFCSLLEVHVAVLKNSLTAGCSCRAFVAICILLIHAVAVKAFKLNASAGKPPLPPRSPPPPPQELSSFGPRVGETRLSGAALSRHRLRMSLKRGEGPPPAASSGAAMMTTSLSGVSLNQQKIPTVVTVYDSEQKNGNRNSASISQPKFIRSDMADVPVQQAAGSTLPLVLTRKKGGDDGEDGTYNPFEHRKVEHPTSDLETFVHLLKGSLGSGILAMPMAFANAGLWFGLVATFLVGTLCTYCVHILVKCAHILCRRRKIPMMGFADVAEQAFLDGPPALNRWSRFIRFMVNTFLVIDLLGCCCIYLVFVATNVQQVVNVYTVNEISVRMWIMIVSAPLVFMCLVRNLKFLTPFSMVANILMFVGIVITFVYMFTDLPAPSERVGVVSPVQWPLFFGTVIFALEGIGVVMSLENDMKNPSHFIGCPSVLNLGMGLVIGLYTLVGFFGYLKYGPDTQASITLNLPLEDKLAQSVKLMIAIAIFFTFTLQFYVPVSILWKGIESKISAARQNMSEYALRVSLVLLCCGIAVALPNLGPFISLIGAVCLSTLGMIVPSVIELAVYYEEPGYGRFKWRLWKNSGLIIFGIVGFFTGTYVSIREFQEEFAGGHVGDSH</sequence>
<dbReference type="OrthoDB" id="1684102at2759"/>
<evidence type="ECO:0000313" key="8">
    <source>
        <dbReference type="EMBL" id="ALC44277.1"/>
    </source>
</evidence>
<feature type="region of interest" description="Disordered" evidence="5">
    <location>
        <begin position="123"/>
        <end position="144"/>
    </location>
</feature>
<organism evidence="8 9">
    <name type="scientific">Drosophila busckii</name>
    <name type="common">Fruit fly</name>
    <dbReference type="NCBI Taxonomy" id="30019"/>
    <lineage>
        <taxon>Eukaryota</taxon>
        <taxon>Metazoa</taxon>
        <taxon>Ecdysozoa</taxon>
        <taxon>Arthropoda</taxon>
        <taxon>Hexapoda</taxon>
        <taxon>Insecta</taxon>
        <taxon>Pterygota</taxon>
        <taxon>Neoptera</taxon>
        <taxon>Endopterygota</taxon>
        <taxon>Diptera</taxon>
        <taxon>Brachycera</taxon>
        <taxon>Muscomorpha</taxon>
        <taxon>Ephydroidea</taxon>
        <taxon>Drosophilidae</taxon>
        <taxon>Drosophila</taxon>
    </lineage>
</organism>
<dbReference type="GO" id="GO:0015179">
    <property type="term" value="F:L-amino acid transmembrane transporter activity"/>
    <property type="evidence" value="ECO:0007669"/>
    <property type="project" value="TreeGrafter"/>
</dbReference>
<comment type="subcellular location">
    <subcellularLocation>
        <location evidence="1">Membrane</location>
        <topology evidence="1">Multi-pass membrane protein</topology>
    </subcellularLocation>
</comment>
<feature type="transmembrane region" description="Helical" evidence="6">
    <location>
        <begin position="542"/>
        <end position="566"/>
    </location>
</feature>
<feature type="compositionally biased region" description="Pro residues" evidence="5">
    <location>
        <begin position="124"/>
        <end position="136"/>
    </location>
</feature>
<feature type="transmembrane region" description="Helical" evidence="6">
    <location>
        <begin position="610"/>
        <end position="636"/>
    </location>
</feature>
<accession>A0A0M4EHY9</accession>
<evidence type="ECO:0000313" key="9">
    <source>
        <dbReference type="Proteomes" id="UP000494163"/>
    </source>
</evidence>
<evidence type="ECO:0000256" key="6">
    <source>
        <dbReference type="SAM" id="Phobius"/>
    </source>
</evidence>
<dbReference type="Pfam" id="PF01490">
    <property type="entry name" value="Aa_trans"/>
    <property type="match status" value="1"/>
</dbReference>
<reference evidence="8 9" key="1">
    <citation type="submission" date="2015-08" db="EMBL/GenBank/DDBJ databases">
        <title>Ancestral chromatin configuration constrains chromatin evolution on differentiating sex chromosomes in Drosophila.</title>
        <authorList>
            <person name="Zhou Q."/>
            <person name="Bachtrog D."/>
        </authorList>
    </citation>
    <scope>NUCLEOTIDE SEQUENCE [LARGE SCALE GENOMIC DNA]</scope>
    <source>
        <tissue evidence="8">Whole larvae</tissue>
    </source>
</reference>
<feature type="transmembrane region" description="Helical" evidence="6">
    <location>
        <begin position="362"/>
        <end position="387"/>
    </location>
</feature>
<dbReference type="OMA" id="MVKYKVD"/>
<evidence type="ECO:0000256" key="1">
    <source>
        <dbReference type="ARBA" id="ARBA00004141"/>
    </source>
</evidence>
<dbReference type="InterPro" id="IPR013057">
    <property type="entry name" value="AA_transpt_TM"/>
</dbReference>
<feature type="transmembrane region" description="Helical" evidence="6">
    <location>
        <begin position="299"/>
        <end position="321"/>
    </location>
</feature>
<proteinExistence type="predicted"/>
<feature type="transmembrane region" description="Helical" evidence="6">
    <location>
        <begin position="430"/>
        <end position="447"/>
    </location>
</feature>
<feature type="transmembrane region" description="Helical" evidence="6">
    <location>
        <begin position="648"/>
        <end position="670"/>
    </location>
</feature>
<keyword evidence="2 6" id="KW-0812">Transmembrane</keyword>
<evidence type="ECO:0000256" key="3">
    <source>
        <dbReference type="ARBA" id="ARBA00022989"/>
    </source>
</evidence>
<feature type="domain" description="Amino acid transporter transmembrane" evidence="7">
    <location>
        <begin position="268"/>
        <end position="670"/>
    </location>
</feature>
<dbReference type="Proteomes" id="UP000494163">
    <property type="component" value="Chromosome 3L"/>
</dbReference>
<keyword evidence="4 6" id="KW-0472">Membrane</keyword>
<evidence type="ECO:0000259" key="7">
    <source>
        <dbReference type="Pfam" id="PF01490"/>
    </source>
</evidence>
<feature type="transmembrane region" description="Helical" evidence="6">
    <location>
        <begin position="399"/>
        <end position="418"/>
    </location>
</feature>
<evidence type="ECO:0000256" key="2">
    <source>
        <dbReference type="ARBA" id="ARBA00022692"/>
    </source>
</evidence>
<feature type="transmembrane region" description="Helical" evidence="6">
    <location>
        <begin position="467"/>
        <end position="485"/>
    </location>
</feature>
<dbReference type="EMBL" id="CP012525">
    <property type="protein sequence ID" value="ALC44277.1"/>
    <property type="molecule type" value="Genomic_DNA"/>
</dbReference>
<feature type="transmembrane region" description="Helical" evidence="6">
    <location>
        <begin position="497"/>
        <end position="522"/>
    </location>
</feature>
<protein>
    <submittedName>
        <fullName evidence="8">CG43693</fullName>
    </submittedName>
</protein>
<dbReference type="AlphaFoldDB" id="A0A0M4EHY9"/>
<dbReference type="STRING" id="30019.A0A0M4EHY9"/>
<dbReference type="PANTHER" id="PTHR22950">
    <property type="entry name" value="AMINO ACID TRANSPORTER"/>
    <property type="match status" value="1"/>
</dbReference>
<keyword evidence="9" id="KW-1185">Reference proteome</keyword>
<dbReference type="GO" id="GO:0005774">
    <property type="term" value="C:vacuolar membrane"/>
    <property type="evidence" value="ECO:0007669"/>
    <property type="project" value="TreeGrafter"/>
</dbReference>
<keyword evidence="3 6" id="KW-1133">Transmembrane helix</keyword>
<name>A0A0M4EHY9_DROBS</name>
<evidence type="ECO:0000256" key="4">
    <source>
        <dbReference type="ARBA" id="ARBA00023136"/>
    </source>
</evidence>
<evidence type="ECO:0000256" key="5">
    <source>
        <dbReference type="SAM" id="MobiDB-lite"/>
    </source>
</evidence>
<gene>
    <name evidence="8" type="ORF">Dbus_chr3Lg1443</name>
</gene>
<dbReference type="PANTHER" id="PTHR22950:SF460">
    <property type="entry name" value="PROTON-COUPLED AMINO ACID TRANSPORTER 4-LIKE PROTEIN"/>
    <property type="match status" value="1"/>
</dbReference>